<dbReference type="Gramene" id="TVU24022">
    <property type="protein sequence ID" value="TVU24022"/>
    <property type="gene ID" value="EJB05_26414"/>
</dbReference>
<feature type="region of interest" description="Disordered" evidence="1">
    <location>
        <begin position="484"/>
        <end position="506"/>
    </location>
</feature>
<dbReference type="Proteomes" id="UP000324897">
    <property type="component" value="Chromosome 2"/>
</dbReference>
<evidence type="ECO:0000313" key="3">
    <source>
        <dbReference type="EMBL" id="TVU24022.1"/>
    </source>
</evidence>
<evidence type="ECO:0000313" key="4">
    <source>
        <dbReference type="Proteomes" id="UP000324897"/>
    </source>
</evidence>
<sequence>FLDVDTKLNRVDRHESIAVNEPPSGLSIFADMDYKRRGQTVDMIEGDEMRKMRHYIISNCTEASQWVDAHMEELKKYGTRNLKKRHEEQFVRWFEGKIRALYAKGEVSSEMFALAQGPDDRARTLHRCHINNWLFRTVDIEKSLVTQNSGVLVKGDGTTGNMNWYGVIKRMISLEFPGQKEVILFQCDWYDVPAATSNRGRGYNKDQFGIIDIDTTRYRYTNEPYILATQAEQVFYVNIVNKPGWSSVIALKPRDLFAMPELELEDSIDVGIEVINSFGVHQDLTNWTRSDKEGTSGDVSVIAQVQTEAVDEPDDAVFDYDDEDDEDDTYVDDGVVAPVASVLPLDSKPHLLSLIIDLSIVFKGIRLAHIEMPRVLIIAFIREWAALTVGTTGSSSLSESTAITTRGAWTTAGVDRDGRTVDDARPALHLPEEASSRIARLPPGYVAVPPHRCRRRCECDGEEMRPGMGGRCGGDAAGDGKAMRPAMGIGEGRRKAGPTCKREKRKRPNGIRLPVIAAHDYWAGPLTRFGPKEDRRIWRS</sequence>
<organism evidence="3 4">
    <name type="scientific">Eragrostis curvula</name>
    <name type="common">weeping love grass</name>
    <dbReference type="NCBI Taxonomy" id="38414"/>
    <lineage>
        <taxon>Eukaryota</taxon>
        <taxon>Viridiplantae</taxon>
        <taxon>Streptophyta</taxon>
        <taxon>Embryophyta</taxon>
        <taxon>Tracheophyta</taxon>
        <taxon>Spermatophyta</taxon>
        <taxon>Magnoliopsida</taxon>
        <taxon>Liliopsida</taxon>
        <taxon>Poales</taxon>
        <taxon>Poaceae</taxon>
        <taxon>PACMAD clade</taxon>
        <taxon>Chloridoideae</taxon>
        <taxon>Eragrostideae</taxon>
        <taxon>Eragrostidinae</taxon>
        <taxon>Eragrostis</taxon>
    </lineage>
</organism>
<feature type="domain" description="DUF4216" evidence="2">
    <location>
        <begin position="172"/>
        <end position="247"/>
    </location>
</feature>
<protein>
    <recommendedName>
        <fullName evidence="2">DUF4216 domain-containing protein</fullName>
    </recommendedName>
</protein>
<keyword evidence="4" id="KW-1185">Reference proteome</keyword>
<accession>A0A5J9UJY7</accession>
<name>A0A5J9UJY7_9POAL</name>
<feature type="non-terminal residue" evidence="3">
    <location>
        <position position="1"/>
    </location>
</feature>
<comment type="caution">
    <text evidence="3">The sequence shown here is derived from an EMBL/GenBank/DDBJ whole genome shotgun (WGS) entry which is preliminary data.</text>
</comment>
<dbReference type="PANTHER" id="PTHR48258">
    <property type="entry name" value="DUF4218 DOMAIN-CONTAINING PROTEIN-RELATED"/>
    <property type="match status" value="1"/>
</dbReference>
<dbReference type="PANTHER" id="PTHR48258:SF7">
    <property type="entry name" value="DUF4216 DOMAIN-CONTAINING PROTEIN"/>
    <property type="match status" value="1"/>
</dbReference>
<dbReference type="InterPro" id="IPR025312">
    <property type="entry name" value="DUF4216"/>
</dbReference>
<evidence type="ECO:0000256" key="1">
    <source>
        <dbReference type="SAM" id="MobiDB-lite"/>
    </source>
</evidence>
<proteinExistence type="predicted"/>
<reference evidence="3 4" key="1">
    <citation type="journal article" date="2019" name="Sci. Rep.">
        <title>A high-quality genome of Eragrostis curvula grass provides insights into Poaceae evolution and supports new strategies to enhance forage quality.</title>
        <authorList>
            <person name="Carballo J."/>
            <person name="Santos B.A.C.M."/>
            <person name="Zappacosta D."/>
            <person name="Garbus I."/>
            <person name="Selva J.P."/>
            <person name="Gallo C.A."/>
            <person name="Diaz A."/>
            <person name="Albertini E."/>
            <person name="Caccamo M."/>
            <person name="Echenique V."/>
        </authorList>
    </citation>
    <scope>NUCLEOTIDE SEQUENCE [LARGE SCALE GENOMIC DNA]</scope>
    <source>
        <strain evidence="4">cv. Victoria</strain>
        <tissue evidence="3">Leaf</tissue>
    </source>
</reference>
<dbReference type="Pfam" id="PF13952">
    <property type="entry name" value="DUF4216"/>
    <property type="match status" value="1"/>
</dbReference>
<dbReference type="AlphaFoldDB" id="A0A5J9UJY7"/>
<dbReference type="EMBL" id="RWGY01000013">
    <property type="protein sequence ID" value="TVU24022.1"/>
    <property type="molecule type" value="Genomic_DNA"/>
</dbReference>
<feature type="non-terminal residue" evidence="3">
    <location>
        <position position="540"/>
    </location>
</feature>
<evidence type="ECO:0000259" key="2">
    <source>
        <dbReference type="Pfam" id="PF13952"/>
    </source>
</evidence>
<dbReference type="OrthoDB" id="693432at2759"/>
<gene>
    <name evidence="3" type="ORF">EJB05_26414</name>
</gene>